<dbReference type="Proteomes" id="UP000067683">
    <property type="component" value="Chromosome"/>
</dbReference>
<protein>
    <submittedName>
        <fullName evidence="2">Alanine acetyltransferase</fullName>
    </submittedName>
</protein>
<dbReference type="OrthoDB" id="46888at2"/>
<dbReference type="SUPFAM" id="SSF55729">
    <property type="entry name" value="Acyl-CoA N-acyltransferases (Nat)"/>
    <property type="match status" value="1"/>
</dbReference>
<feature type="domain" description="N-acetyltransferase" evidence="1">
    <location>
        <begin position="3"/>
        <end position="148"/>
    </location>
</feature>
<dbReference type="AlphaFoldDB" id="A0A0U2QAK3"/>
<gene>
    <name evidence="2" type="ORF">AUC31_13350</name>
</gene>
<dbReference type="GO" id="GO:0016747">
    <property type="term" value="F:acyltransferase activity, transferring groups other than amino-acyl groups"/>
    <property type="evidence" value="ECO:0007669"/>
    <property type="project" value="InterPro"/>
</dbReference>
<evidence type="ECO:0000313" key="2">
    <source>
        <dbReference type="EMBL" id="ALS76118.1"/>
    </source>
</evidence>
<dbReference type="CDD" id="cd04301">
    <property type="entry name" value="NAT_SF"/>
    <property type="match status" value="1"/>
</dbReference>
<reference evidence="2" key="1">
    <citation type="submission" date="2016-01" db="EMBL/GenBank/DDBJ databases">
        <title>Complete genome of Planococcus rifietoensis type strain M8.</title>
        <authorList>
            <person name="See-Too W.S."/>
        </authorList>
    </citation>
    <scope>NUCLEOTIDE SEQUENCE [LARGE SCALE GENOMIC DNA]</scope>
    <source>
        <strain evidence="2">M8</strain>
    </source>
</reference>
<sequence>MITEIDQTDEKIARDIQSIQRPAYRIEAELMGFHDIPHISETIYEIQQSEETFLGYQDGYLKGFISYKEENGVVDIYRLVVDPLQFRQGIARSLVDHLLQQKNAAEFIVSTGTANVPAHKLYESFGFREEETFEVAPGVTCTQFRLVV</sequence>
<evidence type="ECO:0000313" key="3">
    <source>
        <dbReference type="Proteomes" id="UP000067683"/>
    </source>
</evidence>
<dbReference type="RefSeq" id="WP_058382821.1">
    <property type="nucleotide sequence ID" value="NZ_CP013659.2"/>
</dbReference>
<dbReference type="InterPro" id="IPR000182">
    <property type="entry name" value="GNAT_dom"/>
</dbReference>
<accession>A0A0U2QAK3</accession>
<organism evidence="2 3">
    <name type="scientific">Planococcus rifietoensis</name>
    <dbReference type="NCBI Taxonomy" id="200991"/>
    <lineage>
        <taxon>Bacteria</taxon>
        <taxon>Bacillati</taxon>
        <taxon>Bacillota</taxon>
        <taxon>Bacilli</taxon>
        <taxon>Bacillales</taxon>
        <taxon>Caryophanaceae</taxon>
        <taxon>Planococcus</taxon>
    </lineage>
</organism>
<dbReference type="Gene3D" id="3.40.630.30">
    <property type="match status" value="1"/>
</dbReference>
<proteinExistence type="predicted"/>
<evidence type="ECO:0000259" key="1">
    <source>
        <dbReference type="PROSITE" id="PS51186"/>
    </source>
</evidence>
<dbReference type="EMBL" id="CP013659">
    <property type="protein sequence ID" value="ALS76118.1"/>
    <property type="molecule type" value="Genomic_DNA"/>
</dbReference>
<keyword evidence="3" id="KW-1185">Reference proteome</keyword>
<dbReference type="KEGG" id="prt:AUC31_13350"/>
<dbReference type="PROSITE" id="PS51186">
    <property type="entry name" value="GNAT"/>
    <property type="match status" value="1"/>
</dbReference>
<dbReference type="InterPro" id="IPR016181">
    <property type="entry name" value="Acyl_CoA_acyltransferase"/>
</dbReference>
<dbReference type="STRING" id="200991.AUC31_13350"/>
<dbReference type="Pfam" id="PF00583">
    <property type="entry name" value="Acetyltransf_1"/>
    <property type="match status" value="1"/>
</dbReference>
<name>A0A0U2QAK3_9BACL</name>